<name>A0ABP3QNY0_9PROT</name>
<keyword evidence="4" id="KW-0227">DNA damage</keyword>
<dbReference type="SUPFAM" id="SSF56672">
    <property type="entry name" value="DNA/RNA polymerases"/>
    <property type="match status" value="1"/>
</dbReference>
<dbReference type="InterPro" id="IPR043502">
    <property type="entry name" value="DNA/RNA_pol_sf"/>
</dbReference>
<dbReference type="Proteomes" id="UP001501588">
    <property type="component" value="Unassembled WGS sequence"/>
</dbReference>
<dbReference type="InterPro" id="IPR025188">
    <property type="entry name" value="DUF4113"/>
</dbReference>
<reference evidence="12" key="1">
    <citation type="journal article" date="2019" name="Int. J. Syst. Evol. Microbiol.">
        <title>The Global Catalogue of Microorganisms (GCM) 10K type strain sequencing project: providing services to taxonomists for standard genome sequencing and annotation.</title>
        <authorList>
            <consortium name="The Broad Institute Genomics Platform"/>
            <consortium name="The Broad Institute Genome Sequencing Center for Infectious Disease"/>
            <person name="Wu L."/>
            <person name="Ma J."/>
        </authorList>
    </citation>
    <scope>NUCLEOTIDE SEQUENCE [LARGE SCALE GENOMIC DNA]</scope>
    <source>
        <strain evidence="12">JCM 9933</strain>
    </source>
</reference>
<evidence type="ECO:0000259" key="10">
    <source>
        <dbReference type="PROSITE" id="PS50173"/>
    </source>
</evidence>
<dbReference type="InterPro" id="IPR043128">
    <property type="entry name" value="Rev_trsase/Diguanyl_cyclase"/>
</dbReference>
<keyword evidence="7" id="KW-0742">SOS response</keyword>
<comment type="catalytic activity">
    <reaction evidence="9">
        <text>DNA(n) + a 2'-deoxyribonucleoside 5'-triphosphate = DNA(n+1) + diphosphate</text>
        <dbReference type="Rhea" id="RHEA:22508"/>
        <dbReference type="Rhea" id="RHEA-COMP:17339"/>
        <dbReference type="Rhea" id="RHEA-COMP:17340"/>
        <dbReference type="ChEBI" id="CHEBI:33019"/>
        <dbReference type="ChEBI" id="CHEBI:61560"/>
        <dbReference type="ChEBI" id="CHEBI:173112"/>
        <dbReference type="EC" id="2.7.7.7"/>
    </reaction>
</comment>
<dbReference type="CDD" id="cd01700">
    <property type="entry name" value="PolY_Pol_V_umuC"/>
    <property type="match status" value="1"/>
</dbReference>
<evidence type="ECO:0000256" key="1">
    <source>
        <dbReference type="ARBA" id="ARBA00010945"/>
    </source>
</evidence>
<dbReference type="PANTHER" id="PTHR11076">
    <property type="entry name" value="DNA REPAIR POLYMERASE UMUC / TRANSFERASE FAMILY MEMBER"/>
    <property type="match status" value="1"/>
</dbReference>
<accession>A0ABP3QNY0</accession>
<dbReference type="PROSITE" id="PS50173">
    <property type="entry name" value="UMUC"/>
    <property type="match status" value="1"/>
</dbReference>
<evidence type="ECO:0000256" key="5">
    <source>
        <dbReference type="ARBA" id="ARBA00023199"/>
    </source>
</evidence>
<evidence type="ECO:0000313" key="12">
    <source>
        <dbReference type="Proteomes" id="UP001501588"/>
    </source>
</evidence>
<evidence type="ECO:0000256" key="7">
    <source>
        <dbReference type="ARBA" id="ARBA00023236"/>
    </source>
</evidence>
<dbReference type="Gene3D" id="3.40.1170.60">
    <property type="match status" value="1"/>
</dbReference>
<keyword evidence="12" id="KW-1185">Reference proteome</keyword>
<gene>
    <name evidence="11" type="primary">umuC</name>
    <name evidence="11" type="ORF">GCM10009416_34260</name>
</gene>
<dbReference type="Pfam" id="PF11799">
    <property type="entry name" value="IMS_C"/>
    <property type="match status" value="1"/>
</dbReference>
<evidence type="ECO:0000256" key="3">
    <source>
        <dbReference type="ARBA" id="ARBA00012417"/>
    </source>
</evidence>
<dbReference type="Pfam" id="PF11798">
    <property type="entry name" value="IMS_HHH"/>
    <property type="match status" value="1"/>
</dbReference>
<evidence type="ECO:0000256" key="9">
    <source>
        <dbReference type="ARBA" id="ARBA00049244"/>
    </source>
</evidence>
<sequence>MAAAPPFALIDGNNFYVSCERVFDRRLEGAPVLVLSNNDGCAIARSQEVKALGIKMGTPAFKIRDLIAKHSIRVFSSNYTLYGDMSRRVNAVIADFSPDVEVYSIDETFLGLAGFARRDLPAMCQDLRATVARCTGIPTCVGIGPTKTLAKLGNAAAKKRPEFGGVCDLSGEGPRAAVLRAFPVEDVWGIGPATAAKLAALGIATAAGLRDMSPKQARALGTVTLERTVLELGGLSCLALEEVAPQRKGMAVTRSFGRPVTSLDELREAVAAYATRAGEKLRAHGVVAGQLAAFFHTSPHRDGPHHHGQRSTRLVPMTADTRGLIGAALRCVEAAWRGGRGCRYVKAGVLLDDLCRPEDAPPTLFAAPSPKSGALMAAVDRVNAKHGRNTLFPAAMGIERGWKLRAAHHSPRYTTRLDELPRVRA</sequence>
<dbReference type="EMBL" id="BAAAFZ010000053">
    <property type="protein sequence ID" value="GAA0592995.1"/>
    <property type="molecule type" value="Genomic_DNA"/>
</dbReference>
<dbReference type="Pfam" id="PF00817">
    <property type="entry name" value="IMS"/>
    <property type="match status" value="1"/>
</dbReference>
<comment type="function">
    <text evidence="8">Poorly processive, error-prone DNA polymerase involved in untargeted mutagenesis. Copies undamaged DNA at stalled replication forks, which arise in vivo from mismatched or misaligned primer ends. These misaligned primers can be extended by PolIV. Exhibits no 3'-5' exonuclease (proofreading) activity. May be involved in translesional synthesis, in conjunction with the beta clamp from PolIII.</text>
</comment>
<evidence type="ECO:0000256" key="2">
    <source>
        <dbReference type="ARBA" id="ARBA00011245"/>
    </source>
</evidence>
<proteinExistence type="inferred from homology"/>
<dbReference type="InterPro" id="IPR001126">
    <property type="entry name" value="UmuC"/>
</dbReference>
<evidence type="ECO:0000256" key="8">
    <source>
        <dbReference type="ARBA" id="ARBA00025589"/>
    </source>
</evidence>
<dbReference type="RefSeq" id="WP_343896594.1">
    <property type="nucleotide sequence ID" value="NZ_BAAAFZ010000053.1"/>
</dbReference>
<comment type="subunit">
    <text evidence="2">Monomer.</text>
</comment>
<dbReference type="EC" id="2.7.7.7" evidence="3"/>
<dbReference type="InterPro" id="IPR017961">
    <property type="entry name" value="DNA_pol_Y-fam_little_finger"/>
</dbReference>
<organism evidence="11 12">
    <name type="scientific">Craurococcus roseus</name>
    <dbReference type="NCBI Taxonomy" id="77585"/>
    <lineage>
        <taxon>Bacteria</taxon>
        <taxon>Pseudomonadati</taxon>
        <taxon>Pseudomonadota</taxon>
        <taxon>Alphaproteobacteria</taxon>
        <taxon>Acetobacterales</taxon>
        <taxon>Acetobacteraceae</taxon>
        <taxon>Craurococcus</taxon>
    </lineage>
</organism>
<comment type="similarity">
    <text evidence="1">Belongs to the DNA polymerase type-Y family.</text>
</comment>
<keyword evidence="6" id="KW-0234">DNA repair</keyword>
<keyword evidence="5" id="KW-0741">SOS mutagenesis</keyword>
<dbReference type="InterPro" id="IPR024728">
    <property type="entry name" value="PolY_HhH_motif"/>
</dbReference>
<comment type="caution">
    <text evidence="11">The sequence shown here is derived from an EMBL/GenBank/DDBJ whole genome shotgun (WGS) entry which is preliminary data.</text>
</comment>
<dbReference type="Pfam" id="PF13438">
    <property type="entry name" value="DUF4113"/>
    <property type="match status" value="1"/>
</dbReference>
<dbReference type="Gene3D" id="1.10.150.20">
    <property type="entry name" value="5' to 3' exonuclease, C-terminal subdomain"/>
    <property type="match status" value="1"/>
</dbReference>
<protein>
    <recommendedName>
        <fullName evidence="3">DNA-directed DNA polymerase</fullName>
        <ecNumber evidence="3">2.7.7.7</ecNumber>
    </recommendedName>
</protein>
<feature type="domain" description="UmuC" evidence="10">
    <location>
        <begin position="7"/>
        <end position="191"/>
    </location>
</feature>
<dbReference type="Gene3D" id="3.30.70.270">
    <property type="match status" value="1"/>
</dbReference>
<evidence type="ECO:0000256" key="4">
    <source>
        <dbReference type="ARBA" id="ARBA00022763"/>
    </source>
</evidence>
<dbReference type="PANTHER" id="PTHR11076:SF34">
    <property type="entry name" value="PROTEIN UMUC"/>
    <property type="match status" value="1"/>
</dbReference>
<evidence type="ECO:0000313" key="11">
    <source>
        <dbReference type="EMBL" id="GAA0592995.1"/>
    </source>
</evidence>
<evidence type="ECO:0000256" key="6">
    <source>
        <dbReference type="ARBA" id="ARBA00023204"/>
    </source>
</evidence>
<dbReference type="InterPro" id="IPR050116">
    <property type="entry name" value="DNA_polymerase-Y"/>
</dbReference>